<dbReference type="AlphaFoldDB" id="A0AAN6WWA9"/>
<keyword evidence="2" id="KW-0472">Membrane</keyword>
<evidence type="ECO:0000256" key="1">
    <source>
        <dbReference type="ARBA" id="ARBA00022801"/>
    </source>
</evidence>
<evidence type="ECO:0000259" key="3">
    <source>
        <dbReference type="Pfam" id="PF07859"/>
    </source>
</evidence>
<dbReference type="Pfam" id="PF07859">
    <property type="entry name" value="Abhydrolase_3"/>
    <property type="match status" value="1"/>
</dbReference>
<dbReference type="SUPFAM" id="SSF53474">
    <property type="entry name" value="alpha/beta-Hydrolases"/>
    <property type="match status" value="1"/>
</dbReference>
<sequence>MERLLLLGPVTYLDCVVFCIFLAPALIRQVGLFETVGCVLRALPFFLWELPRQFVRERYLEPREQQSLFVQKASAFEDFVIRCVKYAFGNVPANIGRVFFSKKVALPFLRFRLVRHGYREYPISWTEIQEEGFKGLWIIKDPSEQPDFVLYYAHGGGFSMGSSYFYLEFLLTWLSELSDAGYKNPAIFSLEYTLVPDAVFPTQLEEATRAYEYVLRVTRDPSQVCVSGDSAGATLILCLLLHLGSRRQTSDGEDHVPTRPALAVLISPWVTLNSVRHKNTISDYLDVKQLHQYGMQFAGGKMPEDNPLVSPGACKDMELWKRSSPEKGIFFTYGTDELFAPEIEGFMDMLQGAVDISSKKEAGGIHAWPVASLFLSDSLDDRLEGLRTMTEVIRKRIPSK</sequence>
<proteinExistence type="predicted"/>
<reference evidence="4" key="1">
    <citation type="journal article" date="2023" name="Mol. Phylogenet. Evol.">
        <title>Genome-scale phylogeny and comparative genomics of the fungal order Sordariales.</title>
        <authorList>
            <person name="Hensen N."/>
            <person name="Bonometti L."/>
            <person name="Westerberg I."/>
            <person name="Brannstrom I.O."/>
            <person name="Guillou S."/>
            <person name="Cros-Aarteil S."/>
            <person name="Calhoun S."/>
            <person name="Haridas S."/>
            <person name="Kuo A."/>
            <person name="Mondo S."/>
            <person name="Pangilinan J."/>
            <person name="Riley R."/>
            <person name="LaButti K."/>
            <person name="Andreopoulos B."/>
            <person name="Lipzen A."/>
            <person name="Chen C."/>
            <person name="Yan M."/>
            <person name="Daum C."/>
            <person name="Ng V."/>
            <person name="Clum A."/>
            <person name="Steindorff A."/>
            <person name="Ohm R.A."/>
            <person name="Martin F."/>
            <person name="Silar P."/>
            <person name="Natvig D.O."/>
            <person name="Lalanne C."/>
            <person name="Gautier V."/>
            <person name="Ament-Velasquez S.L."/>
            <person name="Kruys A."/>
            <person name="Hutchinson M.I."/>
            <person name="Powell A.J."/>
            <person name="Barry K."/>
            <person name="Miller A.N."/>
            <person name="Grigoriev I.V."/>
            <person name="Debuchy R."/>
            <person name="Gladieux P."/>
            <person name="Hiltunen Thoren M."/>
            <person name="Johannesson H."/>
        </authorList>
    </citation>
    <scope>NUCLEOTIDE SEQUENCE</scope>
    <source>
        <strain evidence="4">PSN309</strain>
    </source>
</reference>
<accession>A0AAN6WWA9</accession>
<feature type="transmembrane region" description="Helical" evidence="2">
    <location>
        <begin position="6"/>
        <end position="27"/>
    </location>
</feature>
<gene>
    <name evidence="4" type="ORF">QBC35DRAFT_495782</name>
</gene>
<comment type="caution">
    <text evidence="4">The sequence shown here is derived from an EMBL/GenBank/DDBJ whole genome shotgun (WGS) entry which is preliminary data.</text>
</comment>
<dbReference type="Gene3D" id="3.40.50.1820">
    <property type="entry name" value="alpha/beta hydrolase"/>
    <property type="match status" value="1"/>
</dbReference>
<reference evidence="4" key="2">
    <citation type="submission" date="2023-05" db="EMBL/GenBank/DDBJ databases">
        <authorList>
            <consortium name="Lawrence Berkeley National Laboratory"/>
            <person name="Steindorff A."/>
            <person name="Hensen N."/>
            <person name="Bonometti L."/>
            <person name="Westerberg I."/>
            <person name="Brannstrom I.O."/>
            <person name="Guillou S."/>
            <person name="Cros-Aarteil S."/>
            <person name="Calhoun S."/>
            <person name="Haridas S."/>
            <person name="Kuo A."/>
            <person name="Mondo S."/>
            <person name="Pangilinan J."/>
            <person name="Riley R."/>
            <person name="Labutti K."/>
            <person name="Andreopoulos B."/>
            <person name="Lipzen A."/>
            <person name="Chen C."/>
            <person name="Yanf M."/>
            <person name="Daum C."/>
            <person name="Ng V."/>
            <person name="Clum A."/>
            <person name="Ohm R."/>
            <person name="Martin F."/>
            <person name="Silar P."/>
            <person name="Natvig D."/>
            <person name="Lalanne C."/>
            <person name="Gautier V."/>
            <person name="Ament-Velasquez S.L."/>
            <person name="Kruys A."/>
            <person name="Hutchinson M.I."/>
            <person name="Powell A.J."/>
            <person name="Barry K."/>
            <person name="Miller A.N."/>
            <person name="Grigoriev I.V."/>
            <person name="Debuchy R."/>
            <person name="Gladieux P."/>
            <person name="Thoren M.H."/>
            <person name="Johannesson H."/>
        </authorList>
    </citation>
    <scope>NUCLEOTIDE SEQUENCE</scope>
    <source>
        <strain evidence="4">PSN309</strain>
    </source>
</reference>
<dbReference type="Proteomes" id="UP001302126">
    <property type="component" value="Unassembled WGS sequence"/>
</dbReference>
<dbReference type="InterPro" id="IPR029058">
    <property type="entry name" value="AB_hydrolase_fold"/>
</dbReference>
<organism evidence="4 5">
    <name type="scientific">Podospora australis</name>
    <dbReference type="NCBI Taxonomy" id="1536484"/>
    <lineage>
        <taxon>Eukaryota</taxon>
        <taxon>Fungi</taxon>
        <taxon>Dikarya</taxon>
        <taxon>Ascomycota</taxon>
        <taxon>Pezizomycotina</taxon>
        <taxon>Sordariomycetes</taxon>
        <taxon>Sordariomycetidae</taxon>
        <taxon>Sordariales</taxon>
        <taxon>Podosporaceae</taxon>
        <taxon>Podospora</taxon>
    </lineage>
</organism>
<dbReference type="PANTHER" id="PTHR48081:SF2">
    <property type="entry name" value="ALPHA_BETA-HYDROLASE"/>
    <property type="match status" value="1"/>
</dbReference>
<feature type="domain" description="Alpha/beta hydrolase fold-3" evidence="3">
    <location>
        <begin position="151"/>
        <end position="368"/>
    </location>
</feature>
<keyword evidence="2" id="KW-1133">Transmembrane helix</keyword>
<dbReference type="InterPro" id="IPR013094">
    <property type="entry name" value="AB_hydrolase_3"/>
</dbReference>
<dbReference type="GO" id="GO:0016787">
    <property type="term" value="F:hydrolase activity"/>
    <property type="evidence" value="ECO:0007669"/>
    <property type="project" value="UniProtKB-KW"/>
</dbReference>
<protein>
    <submittedName>
        <fullName evidence="4">Alpha/Beta hydrolase protein</fullName>
    </submittedName>
</protein>
<name>A0AAN6WWA9_9PEZI</name>
<dbReference type="InterPro" id="IPR050300">
    <property type="entry name" value="GDXG_lipolytic_enzyme"/>
</dbReference>
<evidence type="ECO:0000256" key="2">
    <source>
        <dbReference type="SAM" id="Phobius"/>
    </source>
</evidence>
<dbReference type="PANTHER" id="PTHR48081">
    <property type="entry name" value="AB HYDROLASE SUPERFAMILY PROTEIN C4A8.06C"/>
    <property type="match status" value="1"/>
</dbReference>
<dbReference type="EMBL" id="MU864385">
    <property type="protein sequence ID" value="KAK4188701.1"/>
    <property type="molecule type" value="Genomic_DNA"/>
</dbReference>
<evidence type="ECO:0000313" key="4">
    <source>
        <dbReference type="EMBL" id="KAK4188701.1"/>
    </source>
</evidence>
<keyword evidence="1 4" id="KW-0378">Hydrolase</keyword>
<keyword evidence="2" id="KW-0812">Transmembrane</keyword>
<keyword evidence="5" id="KW-1185">Reference proteome</keyword>
<evidence type="ECO:0000313" key="5">
    <source>
        <dbReference type="Proteomes" id="UP001302126"/>
    </source>
</evidence>